<keyword evidence="1" id="KW-0812">Transmembrane</keyword>
<name>A0ABN8ZB37_RANTA</name>
<gene>
    <name evidence="2" type="ORF">MRATA1EN1_LOCUS18086</name>
</gene>
<keyword evidence="3" id="KW-1185">Reference proteome</keyword>
<accession>A0ABN8ZB37</accession>
<keyword evidence="1" id="KW-0472">Membrane</keyword>
<dbReference type="Proteomes" id="UP001176941">
    <property type="component" value="Chromosome 29"/>
</dbReference>
<protein>
    <submittedName>
        <fullName evidence="2">Uncharacterized protein</fullName>
    </submittedName>
</protein>
<feature type="transmembrane region" description="Helical" evidence="1">
    <location>
        <begin position="85"/>
        <end position="103"/>
    </location>
</feature>
<evidence type="ECO:0000256" key="1">
    <source>
        <dbReference type="SAM" id="Phobius"/>
    </source>
</evidence>
<organism evidence="2 3">
    <name type="scientific">Rangifer tarandus platyrhynchus</name>
    <name type="common">Svalbard reindeer</name>
    <dbReference type="NCBI Taxonomy" id="3082113"/>
    <lineage>
        <taxon>Eukaryota</taxon>
        <taxon>Metazoa</taxon>
        <taxon>Chordata</taxon>
        <taxon>Craniata</taxon>
        <taxon>Vertebrata</taxon>
        <taxon>Euteleostomi</taxon>
        <taxon>Mammalia</taxon>
        <taxon>Eutheria</taxon>
        <taxon>Laurasiatheria</taxon>
        <taxon>Artiodactyla</taxon>
        <taxon>Ruminantia</taxon>
        <taxon>Pecora</taxon>
        <taxon>Cervidae</taxon>
        <taxon>Odocoileinae</taxon>
        <taxon>Rangifer</taxon>
    </lineage>
</organism>
<sequence length="104" mass="11436">MVHETYLWGFPDSSVGKESTCNAGDPGLIPGLGRSPGEGTGYPLRYYGLLNSMDCINHGVTKNWTRVSDFHLPNRITTTYIKETVFIFGCAGSSLLLIGFLYLQ</sequence>
<reference evidence="2" key="1">
    <citation type="submission" date="2023-04" db="EMBL/GenBank/DDBJ databases">
        <authorList>
            <consortium name="ELIXIR-Norway"/>
        </authorList>
    </citation>
    <scope>NUCLEOTIDE SEQUENCE [LARGE SCALE GENOMIC DNA]</scope>
</reference>
<proteinExistence type="predicted"/>
<evidence type="ECO:0000313" key="3">
    <source>
        <dbReference type="Proteomes" id="UP001176941"/>
    </source>
</evidence>
<keyword evidence="1" id="KW-1133">Transmembrane helix</keyword>
<dbReference type="EMBL" id="OX459965">
    <property type="protein sequence ID" value="CAI9169124.1"/>
    <property type="molecule type" value="Genomic_DNA"/>
</dbReference>
<evidence type="ECO:0000313" key="2">
    <source>
        <dbReference type="EMBL" id="CAI9169124.1"/>
    </source>
</evidence>